<dbReference type="PANTHER" id="PTHR21021:SF16">
    <property type="entry name" value="TIP41-LIKE PROTEIN"/>
    <property type="match status" value="1"/>
</dbReference>
<sequence length="449" mass="49492">MAPSSRRQVLPPETLAAFGASPIYSSSGSDDGDNHSAPPSSSQFSKYFANTTSVETPIIGVKIGGWKISTQNSSIGDEQSMEKLTVLLEEIANSQDGANDDVHQLQPVVRQRRLCPPEITFLDAFISLRHENNSNHDGNDTANDAHENITTSSEIRFNATDALSEWAEAHKSLETQPTDEAEHDIHVSLSNQRKECRGVTILRTLDAKVWSTKSKQLTDDTASDSGGTAAHSSEFYYDWTFSSPYAGTILTTSNSNSSSKNSNIRHINNRQEWQPLPKSQIPFHLLQDTSQPILLYDDIHLFEDDLHDNGESSLNIKIRVMPKCWYVLQRLFVRVDYVCVKCREVRYFCLLDGNDGTNAEATIASSVGNNCKPNVVYRDVTWREASWAELNKMNLPMDPSAWMEHNLSASGGGIGGNISTGVPSFASLLTKLPAVSTPDDLKKHSGGLS</sequence>
<protein>
    <recommendedName>
        <fullName evidence="4">TIP41-like protein</fullName>
    </recommendedName>
</protein>
<dbReference type="PANTHER" id="PTHR21021">
    <property type="entry name" value="GAF/PUTATIVE CYTOSKELETAL PROTEIN"/>
    <property type="match status" value="1"/>
</dbReference>
<feature type="region of interest" description="Disordered" evidence="2">
    <location>
        <begin position="1"/>
        <end position="43"/>
    </location>
</feature>
<accession>A0A7S2Q579</accession>
<dbReference type="GO" id="GO:0031929">
    <property type="term" value="P:TOR signaling"/>
    <property type="evidence" value="ECO:0007669"/>
    <property type="project" value="TreeGrafter"/>
</dbReference>
<name>A0A7S2Q579_9STRA</name>
<proteinExistence type="inferred from homology"/>
<evidence type="ECO:0000313" key="3">
    <source>
        <dbReference type="EMBL" id="CAD9633172.1"/>
    </source>
</evidence>
<evidence type="ECO:0008006" key="4">
    <source>
        <dbReference type="Google" id="ProtNLM"/>
    </source>
</evidence>
<gene>
    <name evidence="3" type="ORF">SMAR0320_LOCUS24306</name>
</gene>
<comment type="similarity">
    <text evidence="1">Belongs to the TIP41 family.</text>
</comment>
<dbReference type="AlphaFoldDB" id="A0A7S2Q579"/>
<evidence type="ECO:0000256" key="2">
    <source>
        <dbReference type="SAM" id="MobiDB-lite"/>
    </source>
</evidence>
<dbReference type="InterPro" id="IPR007303">
    <property type="entry name" value="TIP41-like"/>
</dbReference>
<dbReference type="Pfam" id="PF04176">
    <property type="entry name" value="TIP41"/>
    <property type="match status" value="1"/>
</dbReference>
<dbReference type="GO" id="GO:0005829">
    <property type="term" value="C:cytosol"/>
    <property type="evidence" value="ECO:0007669"/>
    <property type="project" value="TreeGrafter"/>
</dbReference>
<organism evidence="3">
    <name type="scientific">Skeletonema marinoi</name>
    <dbReference type="NCBI Taxonomy" id="267567"/>
    <lineage>
        <taxon>Eukaryota</taxon>
        <taxon>Sar</taxon>
        <taxon>Stramenopiles</taxon>
        <taxon>Ochrophyta</taxon>
        <taxon>Bacillariophyta</taxon>
        <taxon>Coscinodiscophyceae</taxon>
        <taxon>Thalassiosirophycidae</taxon>
        <taxon>Thalassiosirales</taxon>
        <taxon>Skeletonemataceae</taxon>
        <taxon>Skeletonema</taxon>
        <taxon>Skeletonema marinoi-dohrnii complex</taxon>
    </lineage>
</organism>
<dbReference type="InterPro" id="IPR051330">
    <property type="entry name" value="Phosphatase_reg/MetRdx"/>
</dbReference>
<evidence type="ECO:0000256" key="1">
    <source>
        <dbReference type="ARBA" id="ARBA00006658"/>
    </source>
</evidence>
<reference evidence="3" key="1">
    <citation type="submission" date="2021-01" db="EMBL/GenBank/DDBJ databases">
        <authorList>
            <person name="Corre E."/>
            <person name="Pelletier E."/>
            <person name="Niang G."/>
            <person name="Scheremetjew M."/>
            <person name="Finn R."/>
            <person name="Kale V."/>
            <person name="Holt S."/>
            <person name="Cochrane G."/>
            <person name="Meng A."/>
            <person name="Brown T."/>
            <person name="Cohen L."/>
        </authorList>
    </citation>
    <scope>NUCLEOTIDE SEQUENCE</scope>
    <source>
        <strain evidence="3">SM1012Den-03</strain>
    </source>
</reference>
<dbReference type="EMBL" id="HBGZ01033893">
    <property type="protein sequence ID" value="CAD9633172.1"/>
    <property type="molecule type" value="Transcribed_RNA"/>
</dbReference>